<feature type="domain" description="PH" evidence="8">
    <location>
        <begin position="1248"/>
        <end position="1346"/>
    </location>
</feature>
<dbReference type="FunFam" id="1.10.220.150:FF:000006">
    <property type="entry name" value="arf-GAP with Rho-GAP domain, ANK repeat and PH domain-containing protein 3"/>
    <property type="match status" value="1"/>
</dbReference>
<dbReference type="CDD" id="cd13253">
    <property type="entry name" value="PH1_ARAP"/>
    <property type="match status" value="1"/>
</dbReference>
<feature type="domain" description="SAM" evidence="9">
    <location>
        <begin position="268"/>
        <end position="328"/>
    </location>
</feature>
<dbReference type="Gene3D" id="1.10.220.150">
    <property type="entry name" value="Arf GTPase activating protein"/>
    <property type="match status" value="1"/>
</dbReference>
<dbReference type="Pfam" id="PF00169">
    <property type="entry name" value="PH"/>
    <property type="match status" value="3"/>
</dbReference>
<evidence type="ECO:0000313" key="14">
    <source>
        <dbReference type="Proteomes" id="UP000824782"/>
    </source>
</evidence>
<protein>
    <recommendedName>
        <fullName evidence="15">Arf-GAP with Rho-GAP domain, ANK repeat and PH domain-containing protein 3</fullName>
    </recommendedName>
</protein>
<feature type="compositionally biased region" description="Polar residues" evidence="7">
    <location>
        <begin position="2003"/>
        <end position="2021"/>
    </location>
</feature>
<dbReference type="InterPro" id="IPR001164">
    <property type="entry name" value="ArfGAP_dom"/>
</dbReference>
<dbReference type="Pfam" id="PF00788">
    <property type="entry name" value="RA"/>
    <property type="match status" value="1"/>
</dbReference>
<dbReference type="EMBL" id="WNYA01000004">
    <property type="protein sequence ID" value="KAG8579393.1"/>
    <property type="molecule type" value="Genomic_DNA"/>
</dbReference>
<dbReference type="SMART" id="SM00233">
    <property type="entry name" value="PH"/>
    <property type="match status" value="5"/>
</dbReference>
<dbReference type="PROSITE" id="PS50105">
    <property type="entry name" value="SAM_DOMAIN"/>
    <property type="match status" value="1"/>
</dbReference>
<dbReference type="PANTHER" id="PTHR45899:SF4">
    <property type="entry name" value="ARF-GAP WITH RHO-GAP DOMAIN, ANK REPEAT AND PH DOMAIN-CONTAINING PROTEIN 3"/>
    <property type="match status" value="1"/>
</dbReference>
<dbReference type="Gene3D" id="1.10.150.50">
    <property type="entry name" value="Transcription Factor, Ets-1"/>
    <property type="match status" value="1"/>
</dbReference>
<evidence type="ECO:0000259" key="12">
    <source>
        <dbReference type="PROSITE" id="PS50238"/>
    </source>
</evidence>
<keyword evidence="6" id="KW-0863">Zinc-finger</keyword>
<evidence type="ECO:0000256" key="5">
    <source>
        <dbReference type="ARBA" id="ARBA00022737"/>
    </source>
</evidence>
<dbReference type="InterPro" id="IPR001849">
    <property type="entry name" value="PH_domain"/>
</dbReference>
<keyword evidence="6" id="KW-0862">Zinc</keyword>
<dbReference type="InterPro" id="IPR000198">
    <property type="entry name" value="RhoGAP_dom"/>
</dbReference>
<accession>A0AAV7C3B6</accession>
<feature type="region of interest" description="Disordered" evidence="7">
    <location>
        <begin position="1873"/>
        <end position="1967"/>
    </location>
</feature>
<dbReference type="GO" id="GO:0005547">
    <property type="term" value="F:phosphatidylinositol-3,4,5-trisphosphate binding"/>
    <property type="evidence" value="ECO:0007669"/>
    <property type="project" value="InterPro"/>
</dbReference>
<evidence type="ECO:0000313" key="13">
    <source>
        <dbReference type="EMBL" id="KAG8579393.1"/>
    </source>
</evidence>
<keyword evidence="3" id="KW-0963">Cytoplasm</keyword>
<evidence type="ECO:0000256" key="7">
    <source>
        <dbReference type="SAM" id="MobiDB-lite"/>
    </source>
</evidence>
<dbReference type="InterPro" id="IPR008936">
    <property type="entry name" value="Rho_GTPase_activation_prot"/>
</dbReference>
<dbReference type="PROSITE" id="PS50200">
    <property type="entry name" value="RA"/>
    <property type="match status" value="1"/>
</dbReference>
<feature type="domain" description="PH" evidence="8">
    <location>
        <begin position="1124"/>
        <end position="1237"/>
    </location>
</feature>
<evidence type="ECO:0000256" key="2">
    <source>
        <dbReference type="ARBA" id="ARBA00022468"/>
    </source>
</evidence>
<gene>
    <name evidence="13" type="ORF">GDO81_010862</name>
</gene>
<dbReference type="SUPFAM" id="SSF50729">
    <property type="entry name" value="PH domain-like"/>
    <property type="match status" value="5"/>
</dbReference>
<dbReference type="InterPro" id="IPR052227">
    <property type="entry name" value="Arf-Rho-GAP_ANK-PH_domain"/>
</dbReference>
<dbReference type="Pfam" id="PF07647">
    <property type="entry name" value="SAM_2"/>
    <property type="match status" value="1"/>
</dbReference>
<dbReference type="InterPro" id="IPR029071">
    <property type="entry name" value="Ubiquitin-like_domsf"/>
</dbReference>
<dbReference type="SMART" id="SM00105">
    <property type="entry name" value="ArfGap"/>
    <property type="match status" value="1"/>
</dbReference>
<dbReference type="InterPro" id="IPR011993">
    <property type="entry name" value="PH-like_dom_sf"/>
</dbReference>
<evidence type="ECO:0000256" key="6">
    <source>
        <dbReference type="PROSITE-ProRule" id="PRU00288"/>
    </source>
</evidence>
<feature type="domain" description="PH" evidence="8">
    <location>
        <begin position="1666"/>
        <end position="1768"/>
    </location>
</feature>
<dbReference type="GO" id="GO:0008270">
    <property type="term" value="F:zinc ion binding"/>
    <property type="evidence" value="ECO:0007669"/>
    <property type="project" value="UniProtKB-KW"/>
</dbReference>
<dbReference type="InterPro" id="IPR013761">
    <property type="entry name" value="SAM/pointed_sf"/>
</dbReference>
<dbReference type="InterPro" id="IPR037278">
    <property type="entry name" value="ARFGAP/RecO"/>
</dbReference>
<reference evidence="13" key="1">
    <citation type="thesis" date="2020" institute="ProQuest LLC" country="789 East Eisenhower Parkway, Ann Arbor, MI, USA">
        <title>Comparative Genomics and Chromosome Evolution.</title>
        <authorList>
            <person name="Mudd A.B."/>
        </authorList>
    </citation>
    <scope>NUCLEOTIDE SEQUENCE</scope>
    <source>
        <strain evidence="13">237g6f4</strain>
        <tissue evidence="13">Blood</tissue>
    </source>
</reference>
<comment type="caution">
    <text evidence="13">The sequence shown here is derived from an EMBL/GenBank/DDBJ whole genome shotgun (WGS) entry which is preliminary data.</text>
</comment>
<dbReference type="Pfam" id="PF01412">
    <property type="entry name" value="ArfGap"/>
    <property type="match status" value="1"/>
</dbReference>
<evidence type="ECO:0000259" key="9">
    <source>
        <dbReference type="PROSITE" id="PS50105"/>
    </source>
</evidence>
<evidence type="ECO:0000259" key="10">
    <source>
        <dbReference type="PROSITE" id="PS50115"/>
    </source>
</evidence>
<dbReference type="FunFam" id="2.30.29.30:FF:000638">
    <property type="entry name" value="Arf-GAP with Rho-GAP domain, ANK repeat and PH domain-containing protein 3"/>
    <property type="match status" value="1"/>
</dbReference>
<comment type="subcellular location">
    <subcellularLocation>
        <location evidence="1">Cytoplasm</location>
    </subcellularLocation>
</comment>
<name>A0AAV7C3B6_ENGPU</name>
<dbReference type="InterPro" id="IPR038508">
    <property type="entry name" value="ArfGAP_dom_sf"/>
</dbReference>
<proteinExistence type="predicted"/>
<evidence type="ECO:0000256" key="4">
    <source>
        <dbReference type="ARBA" id="ARBA00022553"/>
    </source>
</evidence>
<dbReference type="PRINTS" id="PR00405">
    <property type="entry name" value="REVINTRACTNG"/>
</dbReference>
<organism evidence="13 14">
    <name type="scientific">Engystomops pustulosus</name>
    <name type="common">Tungara frog</name>
    <name type="synonym">Physalaemus pustulosus</name>
    <dbReference type="NCBI Taxonomy" id="76066"/>
    <lineage>
        <taxon>Eukaryota</taxon>
        <taxon>Metazoa</taxon>
        <taxon>Chordata</taxon>
        <taxon>Craniata</taxon>
        <taxon>Vertebrata</taxon>
        <taxon>Euteleostomi</taxon>
        <taxon>Amphibia</taxon>
        <taxon>Batrachia</taxon>
        <taxon>Anura</taxon>
        <taxon>Neobatrachia</taxon>
        <taxon>Hyloidea</taxon>
        <taxon>Leptodactylidae</taxon>
        <taxon>Leiuperinae</taxon>
        <taxon>Engystomops</taxon>
    </lineage>
</organism>
<dbReference type="Proteomes" id="UP000824782">
    <property type="component" value="Unassembled WGS sequence"/>
</dbReference>
<dbReference type="PANTHER" id="PTHR45899">
    <property type="entry name" value="RHO GTPASE ACTIVATING PROTEIN AT 15B, ISOFORM C"/>
    <property type="match status" value="1"/>
</dbReference>
<keyword evidence="14" id="KW-1185">Reference proteome</keyword>
<feature type="region of interest" description="Disordered" evidence="7">
    <location>
        <begin position="1985"/>
        <end position="2035"/>
    </location>
</feature>
<dbReference type="Gene3D" id="3.10.20.90">
    <property type="entry name" value="Phosphatidylinositol 3-kinase Catalytic Subunit, Chain A, domain 1"/>
    <property type="match status" value="1"/>
</dbReference>
<evidence type="ECO:0008006" key="15">
    <source>
        <dbReference type="Google" id="ProtNLM"/>
    </source>
</evidence>
<dbReference type="SMART" id="SM00324">
    <property type="entry name" value="RhoGAP"/>
    <property type="match status" value="1"/>
</dbReference>
<dbReference type="GO" id="GO:0005096">
    <property type="term" value="F:GTPase activator activity"/>
    <property type="evidence" value="ECO:0007669"/>
    <property type="project" value="UniProtKB-KW"/>
</dbReference>
<dbReference type="PROSITE" id="PS50115">
    <property type="entry name" value="ARFGAP"/>
    <property type="match status" value="1"/>
</dbReference>
<dbReference type="Gene3D" id="1.10.555.10">
    <property type="entry name" value="Rho GTPase activation protein"/>
    <property type="match status" value="1"/>
</dbReference>
<dbReference type="InterPro" id="IPR000159">
    <property type="entry name" value="RA_dom"/>
</dbReference>
<feature type="compositionally biased region" description="Polar residues" evidence="7">
    <location>
        <begin position="1946"/>
        <end position="1962"/>
    </location>
</feature>
<keyword evidence="5" id="KW-0677">Repeat</keyword>
<dbReference type="CDD" id="cd04385">
    <property type="entry name" value="RhoGAP_ARAP"/>
    <property type="match status" value="1"/>
</dbReference>
<feature type="domain" description="PH" evidence="8">
    <location>
        <begin position="829"/>
        <end position="918"/>
    </location>
</feature>
<keyword evidence="4" id="KW-0597">Phosphoprotein</keyword>
<sequence length="2035" mass="229929">MQKPPPDCRDRSHDSPCWRSCILWRFLPVTVGRVPSLMAHAIAGGPAGPYRGPVQPAFLQRSCSSARASLSRSRLLHRSATSLVLQRSGQPAVPSEGLPASCPFRWSSASCPSEGLSFPWSLLPAIPVLPACSPWSCLACLPRGPTSFRGPACLPSRGSSACLSPVVLPCLPFPWVLPAIRVPLSLLRLPLVWPSRTRGATPVTPPPAQVHPALRRRLCEDSGDSLRLFRSRRYHLLILSKCSVGALSGRSRHLARKDMTSVADEEVDIADWLCAIHLERYQESFRQHGYHRVRDILSVDNQVLQKIGVGATGHRKRIISRLRNLSGDSSMEKAESLECLSKDEKDYNNGNKNEMDGKIVSAEPIVKPVPKPRTVFNKRTTTTTKEFVVITMMSTTTSSGTSSSSRLEHNSLMVKKASLQETTVQKGSSLDLENCNSCSGWKPGGVEMEAGPSRYTSAGVGKPFHPIPSLPMRQNKETSQTGSSYQHYKLQMEADTVQCSTLSILPSFAGSKEEVTSFSTSPPSPQETLTMVSNEIYSGFGPRTDSLSCVTDIKAPQIYLNPPDMIQQETTSAPESTNCPSAAEVDSPAVPERPLSSFVAAEAINPYCETLFNRLPQIQDLKDSKNGKIRTCSTMPMFTPGEERSTARTIGEVAKDRKSDDEEGKTQRITQIIHNEQEGYSTLDSPEDNKRFSLPSDLYKDEILDDLTISPYASFTSIHDKSRPVLNGWLDKLSPQGNYVFQRRFVRFDGKNLMYFSNDKDLYSKGVIPLTSIEMARSTKENKFEVVTKHRIFVFRAESEAQRIEWCSTIQNRVKELRMFNQRPRSTGTFSRTGYLELKGYKSKVFAVLTTDELWVHKNEQFFKMGIGMFIIEMNGSTIRDPRNKTFELITPHKTFSFTAESDREKKEWMEALLECISESLSDYEVAEKIWSNKTNKTCADCKACNPDWASINLCVVICKQCAGQHRSLGTNVSKVQSLKLDTSIWSNEIVQLFIILGNDRANRFWAARVPPSEVLHPDDSTELRRDFIAHKYRDGKYRSPHPHYSTQEEILKVLCTAVLGPNLLKTVMQFFSDAESAVDPIDVSTLSLQSSENWRASNCSINVEGMSPDDDNHARVYDEIMQPVVHSGYLNKAAVVSKTFTMKKMKDEFHKQWCVLERSLKFYENDKSSEQIGRIDPSEVVCLGVNKIDTLQSPAPVERFRFTFEIFLRSEKVHQFGTDAAETLQTWSTAIGKWFTPISCHCLLGYEFQRVGRMRYKAMLNPDQWMEGFFLLQKCHLFICPEEQGAAEDSVNLRRLQELTVAPITENSEKKDVLILVEKGRTLYLQGITRADFSAWSSDIQAAACSGGNMLRDQQLSRNDIPIIVDSCIAFLTQYGLRHEGIYRKNGAKSRIKLLMDEFRKDARNVKLRISDNFIEDVTDVLKRFFRELDDPIFTTELHPQWKEAAESSDKLKRLEKYQELITLLPKVNRATLAALIGHLYRVQKCADLNQMCTKNLALLFAPSLFQTEGKGEHEVKIMEDLIDNYASVFCIDEEQVTQMDLENSLITTWKDVQLSQAGDLIIEVYLERKEQDCCVTLKVSPVMTAEELTNQVLDMRNIPASTDIWLTFEVLENGELERPLHPKERVLEQALQWCKLAEPSSACLLVKKISFGEGSCLFTGAKRETPKCGLLKCREESPKLLGSKFQDRYFVIRDRKLLLLKEKKSSKPEREWSLENAKIYMGIRKKLKPPTPWGFTVYMDKQQLCLCCAAQAEMWDWMTSILKAQHDDLRPVILRRHSSSDVTKQKFGTMPLVPIRGDDTNATMVSANQQLRRLHTRRTLSMFFPMKMHQGSLEDLQEKQDEEHEPLYEEVGNFQSIQQTDSDCVFSTERLQMPPPLDRTKKPVLNQEPIKPTPIKPQSPEKHERNSYSKTQSLDRNLCLDNLKTVPSDCMRSPMSDKGPGPSFTKTSSLERQVEPNRTQAGPMRSQMVKSALDLSTLPLFFEPSAPSDPTKIPPWKKVSPMSSNMQDKLLQELNSMLTKKSDTGSGPGQQVT</sequence>
<dbReference type="InterPro" id="IPR037858">
    <property type="entry name" value="RhoGAP_ARAP"/>
</dbReference>
<dbReference type="InterPro" id="IPR001660">
    <property type="entry name" value="SAM"/>
</dbReference>
<dbReference type="GO" id="GO:0005737">
    <property type="term" value="C:cytoplasm"/>
    <property type="evidence" value="ECO:0007669"/>
    <property type="project" value="UniProtKB-SubCell"/>
</dbReference>
<dbReference type="SUPFAM" id="SSF57863">
    <property type="entry name" value="ArfGap/RecO-like zinc finger"/>
    <property type="match status" value="1"/>
</dbReference>
<evidence type="ECO:0000256" key="3">
    <source>
        <dbReference type="ARBA" id="ARBA00022490"/>
    </source>
</evidence>
<feature type="region of interest" description="Disordered" evidence="7">
    <location>
        <begin position="568"/>
        <end position="590"/>
    </location>
</feature>
<dbReference type="PROSITE" id="PS50003">
    <property type="entry name" value="PH_DOMAIN"/>
    <property type="match status" value="5"/>
</dbReference>
<dbReference type="GO" id="GO:0007165">
    <property type="term" value="P:signal transduction"/>
    <property type="evidence" value="ECO:0007669"/>
    <property type="project" value="InterPro"/>
</dbReference>
<dbReference type="Pfam" id="PF00620">
    <property type="entry name" value="RhoGAP"/>
    <property type="match status" value="1"/>
</dbReference>
<dbReference type="SUPFAM" id="SSF47769">
    <property type="entry name" value="SAM/Pointed domain"/>
    <property type="match status" value="1"/>
</dbReference>
<evidence type="ECO:0000259" key="11">
    <source>
        <dbReference type="PROSITE" id="PS50200"/>
    </source>
</evidence>
<feature type="domain" description="Rho-GAP" evidence="12">
    <location>
        <begin position="1355"/>
        <end position="1531"/>
    </location>
</feature>
<feature type="domain" description="Ras-associating" evidence="11">
    <location>
        <begin position="1560"/>
        <end position="1653"/>
    </location>
</feature>
<keyword evidence="2" id="KW-0343">GTPase activation</keyword>
<feature type="domain" description="Arf-GAP" evidence="10">
    <location>
        <begin position="924"/>
        <end position="1049"/>
    </location>
</feature>
<keyword evidence="6" id="KW-0479">Metal-binding</keyword>
<evidence type="ECO:0000259" key="8">
    <source>
        <dbReference type="PROSITE" id="PS50003"/>
    </source>
</evidence>
<dbReference type="SMART" id="SM00454">
    <property type="entry name" value="SAM"/>
    <property type="match status" value="1"/>
</dbReference>
<evidence type="ECO:0000256" key="1">
    <source>
        <dbReference type="ARBA" id="ARBA00004496"/>
    </source>
</evidence>
<dbReference type="PROSITE" id="PS50238">
    <property type="entry name" value="RHOGAP"/>
    <property type="match status" value="1"/>
</dbReference>
<dbReference type="Gene3D" id="2.30.29.30">
    <property type="entry name" value="Pleckstrin-homology domain (PH domain)/Phosphotyrosine-binding domain (PTB)"/>
    <property type="match status" value="4"/>
</dbReference>
<dbReference type="SUPFAM" id="SSF48350">
    <property type="entry name" value="GTPase activation domain, GAP"/>
    <property type="match status" value="1"/>
</dbReference>
<dbReference type="SUPFAM" id="SSF54236">
    <property type="entry name" value="Ubiquitin-like"/>
    <property type="match status" value="1"/>
</dbReference>
<feature type="compositionally biased region" description="Polar residues" evidence="7">
    <location>
        <begin position="568"/>
        <end position="580"/>
    </location>
</feature>
<feature type="domain" description="PH" evidence="8">
    <location>
        <begin position="723"/>
        <end position="815"/>
    </location>
</feature>